<reference evidence="6 7" key="1">
    <citation type="journal article" date="2019" name="Environ. Microbiol.">
        <title>Genomics insights into ecotype formation of ammonia-oxidizing archaea in the deep ocean.</title>
        <authorList>
            <person name="Wang Y."/>
            <person name="Huang J.M."/>
            <person name="Cui G.J."/>
            <person name="Nunoura T."/>
            <person name="Takaki Y."/>
            <person name="Li W.L."/>
            <person name="Li J."/>
            <person name="Gao Z.M."/>
            <person name="Takai K."/>
            <person name="Zhang A.Q."/>
            <person name="Stepanauskas R."/>
        </authorList>
    </citation>
    <scope>NUCLEOTIDE SEQUENCE [LARGE SCALE GENOMIC DNA]</scope>
    <source>
        <strain evidence="6 7">F20</strain>
    </source>
</reference>
<evidence type="ECO:0000256" key="1">
    <source>
        <dbReference type="ARBA" id="ARBA00022598"/>
    </source>
</evidence>
<name>A0A7K4NQI1_9ARCH</name>
<sequence>MNNISNSKSNLIERVFEETMFTDHKIVTEELSKAILKKYKINVPEFVLVNSSDEAVSVAKKLGFPLVMKVVSPQILHKTDVGGIKIGIDNVTDIKKTFVDMHRSLSKKKGVNVKGILLEKMVPNGVELIIGLQNDPQFGPVIMVGLGGVMTDIFKDVSFRMLPITTSDAKSMLNELKGSKLLNGFRGSTPINADMIAKVLVQIGKMCLENADYINSIDFNPVIVYPESYYVVDAKIILNNKLKKSSISKAKPNINSIEKFFTPKSVALVGASSKPEKISNSVLKSLQNKNFKGKVYPVNPKEKKILGLKCYASLEAISAKIDLVVVCVDLANCASIMESCAKKGIHDVVIVSGGGKELGGDRAKMEYEIQELALKHKIRVIGPNCIGVYNAANRFDTTFFDESRMIRPKLGNVAFFSQSGTIGVSMLETSDSFGLSKMISYGNRSDVDEADMIWYAANDPQTKVIGLYIEGFGDGRKFINTAKRVIKEKKKPVVVWKSGRTTVGVKQATLHTGSLGGSNAVIMGALKQAGIISVESYQELSGVLKALAWQPPAKGNRVAMCTNGAGPIVASVDYIQKMQLKLSLLSPDKIKKILNHFPPNYILGKSGNPIDIPGASHGATADDYYFIIKQFYDENNVDIVMPWFVFQDNPLAETIVKYLAEFSKKKKKPILVGGNGGPYTEKMSKLIEKQKIPVFDDLRIWIAAASALHRFGRNL</sequence>
<dbReference type="GO" id="GO:0016874">
    <property type="term" value="F:ligase activity"/>
    <property type="evidence" value="ECO:0007669"/>
    <property type="project" value="UniProtKB-KW"/>
</dbReference>
<evidence type="ECO:0000256" key="4">
    <source>
        <dbReference type="PROSITE-ProRule" id="PRU00409"/>
    </source>
</evidence>
<organism evidence="6 7">
    <name type="scientific">Marine Group I thaumarchaeote</name>
    <dbReference type="NCBI Taxonomy" id="2511932"/>
    <lineage>
        <taxon>Archaea</taxon>
        <taxon>Nitrososphaerota</taxon>
        <taxon>Marine Group I</taxon>
    </lineage>
</organism>
<dbReference type="PANTHER" id="PTHR43334:SF1">
    <property type="entry name" value="3-HYDROXYPROPIONATE--COA LIGASE [ADP-FORMING]"/>
    <property type="match status" value="1"/>
</dbReference>
<gene>
    <name evidence="6" type="ORF">HX833_04400</name>
</gene>
<dbReference type="GO" id="GO:0046872">
    <property type="term" value="F:metal ion binding"/>
    <property type="evidence" value="ECO:0007669"/>
    <property type="project" value="InterPro"/>
</dbReference>
<evidence type="ECO:0000259" key="5">
    <source>
        <dbReference type="PROSITE" id="PS50975"/>
    </source>
</evidence>
<feature type="domain" description="ATP-grasp" evidence="5">
    <location>
        <begin position="33"/>
        <end position="69"/>
    </location>
</feature>
<dbReference type="AlphaFoldDB" id="A0A7K4NQI1"/>
<dbReference type="Gene3D" id="3.40.50.261">
    <property type="entry name" value="Succinyl-CoA synthetase domains"/>
    <property type="match status" value="2"/>
</dbReference>
<dbReference type="InterPro" id="IPR051538">
    <property type="entry name" value="Acyl-CoA_Synth/Transferase"/>
</dbReference>
<accession>A0A7K4NQI1</accession>
<dbReference type="Gene3D" id="3.30.470.20">
    <property type="entry name" value="ATP-grasp fold, B domain"/>
    <property type="match status" value="1"/>
</dbReference>
<dbReference type="EMBL" id="JACASX010000006">
    <property type="protein sequence ID" value="NWK05314.1"/>
    <property type="molecule type" value="Genomic_DNA"/>
</dbReference>
<dbReference type="InterPro" id="IPR003781">
    <property type="entry name" value="CoA-bd"/>
</dbReference>
<dbReference type="InterPro" id="IPR016102">
    <property type="entry name" value="Succinyl-CoA_synth-like"/>
</dbReference>
<dbReference type="InterPro" id="IPR032875">
    <property type="entry name" value="Succ_CoA_lig_flav_dom"/>
</dbReference>
<dbReference type="Gene3D" id="3.30.1490.20">
    <property type="entry name" value="ATP-grasp fold, A domain"/>
    <property type="match status" value="1"/>
</dbReference>
<keyword evidence="2 4" id="KW-0547">Nucleotide-binding</keyword>
<dbReference type="InterPro" id="IPR013815">
    <property type="entry name" value="ATP_grasp_subdomain_1"/>
</dbReference>
<dbReference type="InterPro" id="IPR036291">
    <property type="entry name" value="NAD(P)-bd_dom_sf"/>
</dbReference>
<protein>
    <submittedName>
        <fullName evidence="6">Acetate--CoA ligase family protein</fullName>
    </submittedName>
</protein>
<proteinExistence type="predicted"/>
<dbReference type="Pfam" id="PF13607">
    <property type="entry name" value="Succ_CoA_lig"/>
    <property type="match status" value="1"/>
</dbReference>
<dbReference type="GO" id="GO:0005524">
    <property type="term" value="F:ATP binding"/>
    <property type="evidence" value="ECO:0007669"/>
    <property type="project" value="UniProtKB-UniRule"/>
</dbReference>
<dbReference type="PANTHER" id="PTHR43334">
    <property type="entry name" value="ACETATE--COA LIGASE [ADP-FORMING]"/>
    <property type="match status" value="1"/>
</dbReference>
<dbReference type="Pfam" id="PF13380">
    <property type="entry name" value="CoA_binding_2"/>
    <property type="match status" value="1"/>
</dbReference>
<dbReference type="SMART" id="SM00881">
    <property type="entry name" value="CoA_binding"/>
    <property type="match status" value="1"/>
</dbReference>
<dbReference type="SUPFAM" id="SSF51735">
    <property type="entry name" value="NAD(P)-binding Rossmann-fold domains"/>
    <property type="match status" value="1"/>
</dbReference>
<dbReference type="Proteomes" id="UP000526196">
    <property type="component" value="Unassembled WGS sequence"/>
</dbReference>
<dbReference type="SUPFAM" id="SSF52210">
    <property type="entry name" value="Succinyl-CoA synthetase domains"/>
    <property type="match status" value="2"/>
</dbReference>
<dbReference type="SUPFAM" id="SSF56059">
    <property type="entry name" value="Glutathione synthetase ATP-binding domain-like"/>
    <property type="match status" value="1"/>
</dbReference>
<evidence type="ECO:0000313" key="7">
    <source>
        <dbReference type="Proteomes" id="UP000526196"/>
    </source>
</evidence>
<comment type="caution">
    <text evidence="6">The sequence shown here is derived from an EMBL/GenBank/DDBJ whole genome shotgun (WGS) entry which is preliminary data.</text>
</comment>
<dbReference type="InterPro" id="IPR011761">
    <property type="entry name" value="ATP-grasp"/>
</dbReference>
<evidence type="ECO:0000256" key="3">
    <source>
        <dbReference type="ARBA" id="ARBA00022840"/>
    </source>
</evidence>
<evidence type="ECO:0000313" key="6">
    <source>
        <dbReference type="EMBL" id="NWK05314.1"/>
    </source>
</evidence>
<dbReference type="Gene3D" id="3.40.50.720">
    <property type="entry name" value="NAD(P)-binding Rossmann-like Domain"/>
    <property type="match status" value="1"/>
</dbReference>
<dbReference type="PROSITE" id="PS50975">
    <property type="entry name" value="ATP_GRASP"/>
    <property type="match status" value="1"/>
</dbReference>
<evidence type="ECO:0000256" key="2">
    <source>
        <dbReference type="ARBA" id="ARBA00022741"/>
    </source>
</evidence>
<keyword evidence="1 6" id="KW-0436">Ligase</keyword>
<keyword evidence="3 4" id="KW-0067">ATP-binding</keyword>
<dbReference type="Pfam" id="PF13549">
    <property type="entry name" value="ATP-grasp_5"/>
    <property type="match status" value="1"/>
</dbReference>